<sequence length="187" mass="19447">MTISGRPLRRIAVYCGSASGNNPAFRAEAEALGAAIAQAGMGLVYGGACRGLMGVLADAALAAGGEVIGVLPDALKGREIAHHGLTSLELVSTMHERKARIHELSDAILALPGGYGTLDELLEAITWAQIGLHAKPCILINTADYWNGLLAFLDTAVTEGFVEAKNRNLVRVAANSAEALIMTGVSR</sequence>
<evidence type="ECO:0000313" key="4">
    <source>
        <dbReference type="EMBL" id="SPE18245.1"/>
    </source>
</evidence>
<reference evidence="5" key="1">
    <citation type="submission" date="2018-02" db="EMBL/GenBank/DDBJ databases">
        <authorList>
            <person name="Hausmann B."/>
        </authorList>
    </citation>
    <scope>NUCLEOTIDE SEQUENCE [LARGE SCALE GENOMIC DNA]</scope>
    <source>
        <strain evidence="5">Peat soil MAG SbA5</strain>
    </source>
</reference>
<dbReference type="GO" id="GO:0005829">
    <property type="term" value="C:cytosol"/>
    <property type="evidence" value="ECO:0007669"/>
    <property type="project" value="TreeGrafter"/>
</dbReference>
<organism evidence="4 5">
    <name type="scientific">Candidatus Sulfuritelmatomonas gaucii</name>
    <dbReference type="NCBI Taxonomy" id="2043161"/>
    <lineage>
        <taxon>Bacteria</taxon>
        <taxon>Pseudomonadati</taxon>
        <taxon>Acidobacteriota</taxon>
        <taxon>Terriglobia</taxon>
        <taxon>Terriglobales</taxon>
        <taxon>Acidobacteriaceae</taxon>
        <taxon>Candidatus Sulfuritelmatomonas</taxon>
    </lineage>
</organism>
<evidence type="ECO:0000256" key="1">
    <source>
        <dbReference type="ARBA" id="ARBA00000274"/>
    </source>
</evidence>
<dbReference type="InterPro" id="IPR031100">
    <property type="entry name" value="LOG_fam"/>
</dbReference>
<dbReference type="Gene3D" id="3.40.50.450">
    <property type="match status" value="1"/>
</dbReference>
<dbReference type="EMBL" id="OKRB01000049">
    <property type="protein sequence ID" value="SPE18245.1"/>
    <property type="molecule type" value="Genomic_DNA"/>
</dbReference>
<dbReference type="SUPFAM" id="SSF102405">
    <property type="entry name" value="MCP/YpsA-like"/>
    <property type="match status" value="1"/>
</dbReference>
<gene>
    <name evidence="4" type="ORF">SBA5_1420005</name>
</gene>
<evidence type="ECO:0000256" key="2">
    <source>
        <dbReference type="ARBA" id="ARBA00006763"/>
    </source>
</evidence>
<dbReference type="Proteomes" id="UP000239735">
    <property type="component" value="Unassembled WGS sequence"/>
</dbReference>
<keyword evidence="3" id="KW-0203">Cytokinin biosynthesis</keyword>
<keyword evidence="3" id="KW-0378">Hydrolase</keyword>
<comment type="catalytic activity">
    <reaction evidence="1">
        <text>AMP + H2O = D-ribose 5-phosphate + adenine</text>
        <dbReference type="Rhea" id="RHEA:20129"/>
        <dbReference type="ChEBI" id="CHEBI:15377"/>
        <dbReference type="ChEBI" id="CHEBI:16708"/>
        <dbReference type="ChEBI" id="CHEBI:78346"/>
        <dbReference type="ChEBI" id="CHEBI:456215"/>
        <dbReference type="EC" id="3.2.2.4"/>
    </reaction>
</comment>
<dbReference type="Pfam" id="PF03641">
    <property type="entry name" value="Lysine_decarbox"/>
    <property type="match status" value="1"/>
</dbReference>
<dbReference type="OrthoDB" id="9801098at2"/>
<dbReference type="NCBIfam" id="TIGR00730">
    <property type="entry name" value="Rossman fold protein, TIGR00730 family"/>
    <property type="match status" value="1"/>
</dbReference>
<accession>A0A2N9L5L8</accession>
<protein>
    <recommendedName>
        <fullName evidence="3">Cytokinin riboside 5'-monophosphate phosphoribohydrolase</fullName>
        <ecNumber evidence="3">3.2.2.n1</ecNumber>
    </recommendedName>
</protein>
<dbReference type="AlphaFoldDB" id="A0A2N9L5L8"/>
<dbReference type="PANTHER" id="PTHR31223:SF70">
    <property type="entry name" value="LOG FAMILY PROTEIN YJL055W"/>
    <property type="match status" value="1"/>
</dbReference>
<dbReference type="InterPro" id="IPR005269">
    <property type="entry name" value="LOG"/>
</dbReference>
<dbReference type="PANTHER" id="PTHR31223">
    <property type="entry name" value="LOG FAMILY PROTEIN YJL055W"/>
    <property type="match status" value="1"/>
</dbReference>
<evidence type="ECO:0000313" key="5">
    <source>
        <dbReference type="Proteomes" id="UP000239735"/>
    </source>
</evidence>
<dbReference type="GO" id="GO:0009691">
    <property type="term" value="P:cytokinin biosynthetic process"/>
    <property type="evidence" value="ECO:0007669"/>
    <property type="project" value="UniProtKB-UniRule"/>
</dbReference>
<evidence type="ECO:0000256" key="3">
    <source>
        <dbReference type="RuleBase" id="RU363015"/>
    </source>
</evidence>
<name>A0A2N9L5L8_9BACT</name>
<dbReference type="GO" id="GO:0008714">
    <property type="term" value="F:AMP nucleosidase activity"/>
    <property type="evidence" value="ECO:0007669"/>
    <property type="project" value="UniProtKB-EC"/>
</dbReference>
<comment type="similarity">
    <text evidence="2 3">Belongs to the LOG family.</text>
</comment>
<proteinExistence type="inferred from homology"/>
<dbReference type="EC" id="3.2.2.n1" evidence="3"/>